<dbReference type="SUPFAM" id="SSF58100">
    <property type="entry name" value="Bacterial hemolysins"/>
    <property type="match status" value="1"/>
</dbReference>
<accession>A0AA86Z3P8</accession>
<feature type="transmembrane region" description="Helical" evidence="1">
    <location>
        <begin position="215"/>
        <end position="237"/>
    </location>
</feature>
<reference evidence="3" key="2">
    <citation type="submission" date="2008-04" db="EMBL/GenBank/DDBJ databases">
        <title>Draft genome sequence of Providencia stuartii(ATCC 25827).</title>
        <authorList>
            <person name="Sudarsanam P."/>
            <person name="Ley R."/>
            <person name="Guruge J."/>
            <person name="Turnbaugh P.J."/>
            <person name="Mahowald M."/>
            <person name="Liep D."/>
            <person name="Gordon J."/>
        </authorList>
    </citation>
    <scope>NUCLEOTIDE SEQUENCE [LARGE SCALE GENOMIC DNA]</scope>
    <source>
        <strain evidence="3">ATCC 25827</strain>
    </source>
</reference>
<dbReference type="CDD" id="cd22652">
    <property type="entry name" value="ClyA_AhlB-like"/>
    <property type="match status" value="1"/>
</dbReference>
<reference evidence="3" key="1">
    <citation type="submission" date="2008-04" db="EMBL/GenBank/DDBJ databases">
        <title>Draft genome sequence of Providencia stuartii (ATCC 25827).</title>
        <authorList>
            <person name="Sudarsanam P."/>
            <person name="Ley R."/>
            <person name="Guruge J."/>
            <person name="Turnbaugh P.J."/>
            <person name="Mahowald M."/>
            <person name="Liep D."/>
            <person name="Gordon J."/>
        </authorList>
    </citation>
    <scope>NUCLEOTIDE SEQUENCE [LARGE SCALE GENOMIC DNA]</scope>
    <source>
        <strain evidence="3">ATCC 25827</strain>
    </source>
</reference>
<evidence type="ECO:0000313" key="2">
    <source>
        <dbReference type="EMBL" id="EDU61512.1"/>
    </source>
</evidence>
<sequence>MRYIMDFNQSPLAINSANKKQSSFDLIVQSSCRSVMQQPLVNFTNNPSLISLQQDVNSALGTAKENAKYYLDTIQPMIIRNISSISAYYTIHNSIASQVPAGKSISDWLNILGAIRDQSNKYASEANVTSTLLSQFSHKLDNSVASFYDVVDRLNTAILGDNGALSQNRNNILNIQTQIAADQAGITISALGIAGGFFSIIVGAVGSLVTGGAAVSMVIGGAVAIATGLAGVIGAVLKLQGDLRLKEKLLIEDANLKNEVRVAQACSTGNAQLATCISQAAQASLEMSNAWQFLSNDIDNLISDLNMGIINTDNVRELFLSSANNQVKIVLKDTDTIKSQMSGVEYVINPKKLTYDLINVN</sequence>
<dbReference type="AlphaFoldDB" id="A0AA86Z3P8"/>
<keyword evidence="1" id="KW-0472">Membrane</keyword>
<dbReference type="EMBL" id="ABJD02000047">
    <property type="protein sequence ID" value="EDU61512.1"/>
    <property type="molecule type" value="Genomic_DNA"/>
</dbReference>
<reference evidence="2 3" key="3">
    <citation type="submission" date="2008-05" db="EMBL/GenBank/DDBJ databases">
        <authorList>
            <person name="Fulton L."/>
            <person name="Clifton S."/>
            <person name="Fulton B."/>
            <person name="Xu J."/>
            <person name="Minx P."/>
            <person name="Pepin K.H."/>
            <person name="Johnson M."/>
            <person name="Thiruvilangam P."/>
            <person name="Bhonagiri V."/>
            <person name="Nash W.E."/>
            <person name="Mardis E.R."/>
            <person name="Wilson R.K."/>
        </authorList>
    </citation>
    <scope>NUCLEOTIDE SEQUENCE [LARGE SCALE GENOMIC DNA]</scope>
    <source>
        <strain evidence="2 3">ATCC 25827</strain>
    </source>
</reference>
<dbReference type="Gene3D" id="1.20.1170.10">
    <property type="match status" value="1"/>
</dbReference>
<dbReference type="PANTHER" id="PTHR38443:SF2">
    <property type="entry name" value="NON-HEMOLYTIC ENTEROTOXIN LYTIC COMPONENT L1"/>
    <property type="match status" value="1"/>
</dbReference>
<organism evidence="2 3">
    <name type="scientific">Providencia stuartii ATCC 25827</name>
    <dbReference type="NCBI Taxonomy" id="471874"/>
    <lineage>
        <taxon>Bacteria</taxon>
        <taxon>Pseudomonadati</taxon>
        <taxon>Pseudomonadota</taxon>
        <taxon>Gammaproteobacteria</taxon>
        <taxon>Enterobacterales</taxon>
        <taxon>Morganellaceae</taxon>
        <taxon>Providencia</taxon>
    </lineage>
</organism>
<feature type="transmembrane region" description="Helical" evidence="1">
    <location>
        <begin position="186"/>
        <end position="209"/>
    </location>
</feature>
<dbReference type="InterPro" id="IPR052785">
    <property type="entry name" value="Enterotoxin_cmpnt"/>
</dbReference>
<proteinExistence type="predicted"/>
<evidence type="ECO:0000313" key="3">
    <source>
        <dbReference type="Proteomes" id="UP000004506"/>
    </source>
</evidence>
<keyword evidence="1" id="KW-0812">Transmembrane</keyword>
<dbReference type="Pfam" id="PF05791">
    <property type="entry name" value="Bacillus_HBL"/>
    <property type="match status" value="1"/>
</dbReference>
<dbReference type="InterPro" id="IPR008414">
    <property type="entry name" value="HBL"/>
</dbReference>
<protein>
    <submittedName>
        <fullName evidence="2">Uncharacterized protein</fullName>
    </submittedName>
</protein>
<dbReference type="GO" id="GO:0016020">
    <property type="term" value="C:membrane"/>
    <property type="evidence" value="ECO:0007669"/>
    <property type="project" value="InterPro"/>
</dbReference>
<gene>
    <name evidence="2" type="ORF">PROSTU_00401</name>
</gene>
<keyword evidence="1" id="KW-1133">Transmembrane helix</keyword>
<dbReference type="Proteomes" id="UP000004506">
    <property type="component" value="Unassembled WGS sequence"/>
</dbReference>
<name>A0AA86Z3P8_PROST</name>
<dbReference type="PANTHER" id="PTHR38443">
    <property type="match status" value="1"/>
</dbReference>
<comment type="caution">
    <text evidence="2">The sequence shown here is derived from an EMBL/GenBank/DDBJ whole genome shotgun (WGS) entry which is preliminary data.</text>
</comment>
<evidence type="ECO:0000256" key="1">
    <source>
        <dbReference type="SAM" id="Phobius"/>
    </source>
</evidence>